<dbReference type="GO" id="GO:0042970">
    <property type="term" value="F:homoserine transmembrane transporter activity"/>
    <property type="evidence" value="ECO:0007669"/>
    <property type="project" value="TreeGrafter"/>
</dbReference>
<name>A0A154L832_9PROT</name>
<comment type="subcellular location">
    <subcellularLocation>
        <location evidence="1">Cell membrane</location>
        <topology evidence="1">Multi-pass membrane protein</topology>
    </subcellularLocation>
</comment>
<feature type="transmembrane region" description="Helical" evidence="7">
    <location>
        <begin position="145"/>
        <end position="167"/>
    </location>
</feature>
<dbReference type="GO" id="GO:0005886">
    <property type="term" value="C:plasma membrane"/>
    <property type="evidence" value="ECO:0007669"/>
    <property type="project" value="UniProtKB-SubCell"/>
</dbReference>
<dbReference type="Proteomes" id="UP000076335">
    <property type="component" value="Unassembled WGS sequence"/>
</dbReference>
<reference evidence="8 9" key="1">
    <citation type="submission" date="2015-12" db="EMBL/GenBank/DDBJ databases">
        <title>Genome sequence of Thalassospira lucentensis MCCC 1A02072.</title>
        <authorList>
            <person name="Lu L."/>
            <person name="Lai Q."/>
            <person name="Shao Z."/>
            <person name="Qian P."/>
        </authorList>
    </citation>
    <scope>NUCLEOTIDE SEQUENCE [LARGE SCALE GENOMIC DNA]</scope>
    <source>
        <strain evidence="8 9">MCCC 1A02072</strain>
    </source>
</reference>
<evidence type="ECO:0000256" key="5">
    <source>
        <dbReference type="ARBA" id="ARBA00022989"/>
    </source>
</evidence>
<evidence type="ECO:0000256" key="2">
    <source>
        <dbReference type="ARBA" id="ARBA00007928"/>
    </source>
</evidence>
<evidence type="ECO:0000313" key="9">
    <source>
        <dbReference type="Proteomes" id="UP000076335"/>
    </source>
</evidence>
<dbReference type="PIRSF" id="PIRSF006324">
    <property type="entry name" value="LeuE"/>
    <property type="match status" value="1"/>
</dbReference>
<dbReference type="EMBL" id="LPVY01000009">
    <property type="protein sequence ID" value="KZB65486.1"/>
    <property type="molecule type" value="Genomic_DNA"/>
</dbReference>
<keyword evidence="6 7" id="KW-0472">Membrane</keyword>
<evidence type="ECO:0000313" key="8">
    <source>
        <dbReference type="EMBL" id="KZB65486.1"/>
    </source>
</evidence>
<accession>A0A154L832</accession>
<evidence type="ECO:0000256" key="4">
    <source>
        <dbReference type="ARBA" id="ARBA00022692"/>
    </source>
</evidence>
<feature type="transmembrane region" description="Helical" evidence="7">
    <location>
        <begin position="111"/>
        <end position="133"/>
    </location>
</feature>
<keyword evidence="4 7" id="KW-0812">Transmembrane</keyword>
<organism evidence="8 9">
    <name type="scientific">Thalassospira lucentensis</name>
    <dbReference type="NCBI Taxonomy" id="168935"/>
    <lineage>
        <taxon>Bacteria</taxon>
        <taxon>Pseudomonadati</taxon>
        <taxon>Pseudomonadota</taxon>
        <taxon>Alphaproteobacteria</taxon>
        <taxon>Rhodospirillales</taxon>
        <taxon>Thalassospiraceae</taxon>
        <taxon>Thalassospira</taxon>
    </lineage>
</organism>
<dbReference type="PANTHER" id="PTHR30086:SF14">
    <property type="entry name" value="HOMOSERINE_HOMOSERINE LACTONE EFFLUX PROTEIN"/>
    <property type="match status" value="1"/>
</dbReference>
<feature type="transmembrane region" description="Helical" evidence="7">
    <location>
        <begin position="6"/>
        <end position="29"/>
    </location>
</feature>
<feature type="transmembrane region" description="Helical" evidence="7">
    <location>
        <begin position="36"/>
        <end position="61"/>
    </location>
</feature>
<keyword evidence="3" id="KW-1003">Cell membrane</keyword>
<evidence type="ECO:0000256" key="7">
    <source>
        <dbReference type="SAM" id="Phobius"/>
    </source>
</evidence>
<feature type="transmembrane region" description="Helical" evidence="7">
    <location>
        <begin position="179"/>
        <end position="200"/>
    </location>
</feature>
<protein>
    <submittedName>
        <fullName evidence="8">Lysine transporter LysE</fullName>
    </submittedName>
</protein>
<comment type="similarity">
    <text evidence="2">Belongs to the Rht family.</text>
</comment>
<proteinExistence type="inferred from homology"/>
<dbReference type="PANTHER" id="PTHR30086">
    <property type="entry name" value="ARGININE EXPORTER PROTEIN ARGO"/>
    <property type="match status" value="1"/>
</dbReference>
<evidence type="ECO:0000256" key="3">
    <source>
        <dbReference type="ARBA" id="ARBA00022475"/>
    </source>
</evidence>
<comment type="caution">
    <text evidence="8">The sequence shown here is derived from an EMBL/GenBank/DDBJ whole genome shotgun (WGS) entry which is preliminary data.</text>
</comment>
<evidence type="ECO:0000256" key="6">
    <source>
        <dbReference type="ARBA" id="ARBA00023136"/>
    </source>
</evidence>
<dbReference type="Pfam" id="PF01810">
    <property type="entry name" value="LysE"/>
    <property type="match status" value="1"/>
</dbReference>
<keyword evidence="5 7" id="KW-1133">Transmembrane helix</keyword>
<dbReference type="InterPro" id="IPR001123">
    <property type="entry name" value="LeuE-type"/>
</dbReference>
<feature type="transmembrane region" description="Helical" evidence="7">
    <location>
        <begin position="73"/>
        <end position="90"/>
    </location>
</feature>
<sequence>MSPEYLLTSLVVVLLPGTGVIYTLAIGLGRGMRASIWAAFGCTLGILPAMGASILGLAALLHTSALAFETLRYLGVAWLLYMAWGMWRGTGAMKVTAKSDPVHAAKIIRDAILINALNPKLSLFFLAFLPQFITPNAGGTTAQMTLLGLTFMALTFAVFIVYGLFASALRGHVVERPKVMNWLGKSFAGVFALLAAKLALSGRP</sequence>
<evidence type="ECO:0000256" key="1">
    <source>
        <dbReference type="ARBA" id="ARBA00004651"/>
    </source>
</evidence>
<dbReference type="AlphaFoldDB" id="A0A154L832"/>
<gene>
    <name evidence="8" type="ORF">AUP42_17990</name>
</gene>